<keyword evidence="4 6" id="KW-1133">Transmembrane helix</keyword>
<evidence type="ECO:0000256" key="6">
    <source>
        <dbReference type="SAM" id="Phobius"/>
    </source>
</evidence>
<dbReference type="Proteomes" id="UP000030012">
    <property type="component" value="Unassembled WGS sequence"/>
</dbReference>
<accession>A0A0A0I5C7</accession>
<dbReference type="CDD" id="cd06580">
    <property type="entry name" value="TM_PBP1_transp_TpRbsC_like"/>
    <property type="match status" value="1"/>
</dbReference>
<sequence>MLKIVKKSEISRSESIRIRIVAIILALILVGIFISMIGLNPINVYSSMIKGSIGSDYKIRQTIIKSIPLIIASLGIAVAFKMKFWNIGGEGQIIMGAFLASFVALKFPNLPQIVLLSAMAIAGIIGGGLWAFIPAYFKSKFGTNETITTLMMNYIAISFVTYLQYDLWKDPREMGFPKIRNFSDNAILPKVLGIHIGWIIAIVLVILMYIFMEYTKKGYEISVLGESEKTAKYAGISIKKTILSAIFLSGGLCGLVGMIQASAINNTLSVEVAGGVGYTAIIITWLASLSAPLILLVSILFAALLQGGAYIQTAFGIPDAAALVIQGTILFFVLGSEFFTKYKVQFSNNKKVNEKKNKQVAKEV</sequence>
<organism evidence="7 8">
    <name type="scientific">Clostridium novyi A str. 4552</name>
    <dbReference type="NCBI Taxonomy" id="1444289"/>
    <lineage>
        <taxon>Bacteria</taxon>
        <taxon>Bacillati</taxon>
        <taxon>Bacillota</taxon>
        <taxon>Clostridia</taxon>
        <taxon>Eubacteriales</taxon>
        <taxon>Clostridiaceae</taxon>
        <taxon>Clostridium</taxon>
    </lineage>
</organism>
<evidence type="ECO:0000256" key="4">
    <source>
        <dbReference type="ARBA" id="ARBA00022989"/>
    </source>
</evidence>
<evidence type="ECO:0000256" key="1">
    <source>
        <dbReference type="ARBA" id="ARBA00004651"/>
    </source>
</evidence>
<dbReference type="OrthoDB" id="45037at2"/>
<gene>
    <name evidence="7" type="ORF">Z968_08360</name>
</gene>
<protein>
    <submittedName>
        <fullName evidence="7">Branched-chain amino acid ABC transporter permease</fullName>
    </submittedName>
</protein>
<comment type="subcellular location">
    <subcellularLocation>
        <location evidence="1">Cell membrane</location>
        <topology evidence="1">Multi-pass membrane protein</topology>
    </subcellularLocation>
</comment>
<feature type="transmembrane region" description="Helical" evidence="6">
    <location>
        <begin position="149"/>
        <end position="167"/>
    </location>
</feature>
<evidence type="ECO:0000313" key="7">
    <source>
        <dbReference type="EMBL" id="KGM95788.1"/>
    </source>
</evidence>
<dbReference type="AlphaFoldDB" id="A0A0A0I5C7"/>
<feature type="transmembrane region" description="Helical" evidence="6">
    <location>
        <begin position="62"/>
        <end position="80"/>
    </location>
</feature>
<proteinExistence type="predicted"/>
<dbReference type="PANTHER" id="PTHR47089:SF1">
    <property type="entry name" value="GUANOSINE ABC TRANSPORTER PERMEASE PROTEIN NUPP"/>
    <property type="match status" value="1"/>
</dbReference>
<feature type="transmembrane region" description="Helical" evidence="6">
    <location>
        <begin position="317"/>
        <end position="339"/>
    </location>
</feature>
<dbReference type="Pfam" id="PF02653">
    <property type="entry name" value="BPD_transp_2"/>
    <property type="match status" value="1"/>
</dbReference>
<feature type="transmembrane region" description="Helical" evidence="6">
    <location>
        <begin position="187"/>
        <end position="211"/>
    </location>
</feature>
<reference evidence="7 8" key="1">
    <citation type="submission" date="2014-01" db="EMBL/GenBank/DDBJ databases">
        <title>Plasmidome dynamics in the species complex Clostridium novyi sensu lato converts strains of independent lineages into distinctly different pathogens.</title>
        <authorList>
            <person name="Skarin H."/>
            <person name="Segerman B."/>
        </authorList>
    </citation>
    <scope>NUCLEOTIDE SEQUENCE [LARGE SCALE GENOMIC DNA]</scope>
    <source>
        <strain evidence="7 8">4552</strain>
    </source>
</reference>
<dbReference type="InterPro" id="IPR001851">
    <property type="entry name" value="ABC_transp_permease"/>
</dbReference>
<feature type="transmembrane region" description="Helical" evidence="6">
    <location>
        <begin position="113"/>
        <end position="137"/>
    </location>
</feature>
<evidence type="ECO:0000256" key="5">
    <source>
        <dbReference type="ARBA" id="ARBA00023136"/>
    </source>
</evidence>
<dbReference type="PANTHER" id="PTHR47089">
    <property type="entry name" value="ABC TRANSPORTER, PERMEASE PROTEIN"/>
    <property type="match status" value="1"/>
</dbReference>
<feature type="transmembrane region" description="Helical" evidence="6">
    <location>
        <begin position="276"/>
        <end position="305"/>
    </location>
</feature>
<keyword evidence="2" id="KW-1003">Cell membrane</keyword>
<comment type="caution">
    <text evidence="7">The sequence shown here is derived from an EMBL/GenBank/DDBJ whole genome shotgun (WGS) entry which is preliminary data.</text>
</comment>
<dbReference type="GO" id="GO:0005886">
    <property type="term" value="C:plasma membrane"/>
    <property type="evidence" value="ECO:0007669"/>
    <property type="project" value="UniProtKB-SubCell"/>
</dbReference>
<keyword evidence="5 6" id="KW-0472">Membrane</keyword>
<evidence type="ECO:0000313" key="8">
    <source>
        <dbReference type="Proteomes" id="UP000030012"/>
    </source>
</evidence>
<dbReference type="RefSeq" id="WP_039255549.1">
    <property type="nucleotide sequence ID" value="NZ_JENJ01000033.1"/>
</dbReference>
<keyword evidence="3 6" id="KW-0812">Transmembrane</keyword>
<feature type="transmembrane region" description="Helical" evidence="6">
    <location>
        <begin position="87"/>
        <end position="107"/>
    </location>
</feature>
<dbReference type="EMBL" id="JENJ01000033">
    <property type="protein sequence ID" value="KGM95788.1"/>
    <property type="molecule type" value="Genomic_DNA"/>
</dbReference>
<evidence type="ECO:0000256" key="2">
    <source>
        <dbReference type="ARBA" id="ARBA00022475"/>
    </source>
</evidence>
<dbReference type="GO" id="GO:0022857">
    <property type="term" value="F:transmembrane transporter activity"/>
    <property type="evidence" value="ECO:0007669"/>
    <property type="project" value="InterPro"/>
</dbReference>
<feature type="transmembrane region" description="Helical" evidence="6">
    <location>
        <begin position="20"/>
        <end position="42"/>
    </location>
</feature>
<evidence type="ECO:0000256" key="3">
    <source>
        <dbReference type="ARBA" id="ARBA00022692"/>
    </source>
</evidence>
<feature type="transmembrane region" description="Helical" evidence="6">
    <location>
        <begin position="242"/>
        <end position="264"/>
    </location>
</feature>
<name>A0A0A0I5C7_CLONO</name>